<dbReference type="AlphaFoldDB" id="Q0ACI8"/>
<sequence length="170" mass="18808">MPPTRTLMMLLMLSPTLAMAQTGVAPDPWDAALAAAEEQGDGQLIARVIASRTIADDLVQNPETPPALLRIQREWQQGGDVCRQMEIITERYYRGQRIRHNMVVQREAERVVGDRETADLDNEDLTHAVAGYLTWGMVMRTPPACDCDPPQIPAILEACEAGGFTPEHSD</sequence>
<reference evidence="3" key="1">
    <citation type="submission" date="2006-08" db="EMBL/GenBank/DDBJ databases">
        <title>Complete sequence of Alkalilimnicola ehrilichei MLHE-1.</title>
        <authorList>
            <person name="Copeland A."/>
            <person name="Lucas S."/>
            <person name="Lapidus A."/>
            <person name="Barry K."/>
            <person name="Detter J.C."/>
            <person name="Glavina del Rio T."/>
            <person name="Hammon N."/>
            <person name="Israni S."/>
            <person name="Dalin E."/>
            <person name="Tice H."/>
            <person name="Pitluck S."/>
            <person name="Sims D."/>
            <person name="Brettin T."/>
            <person name="Bruce D."/>
            <person name="Han C."/>
            <person name="Tapia R."/>
            <person name="Gilna P."/>
            <person name="Schmutz J."/>
            <person name="Larimer F."/>
            <person name="Land M."/>
            <person name="Hauser L."/>
            <person name="Kyrpides N."/>
            <person name="Mikhailova N."/>
            <person name="Oremland R.S."/>
            <person name="Hoeft S.E."/>
            <person name="Switzer-Blum J."/>
            <person name="Kulp T."/>
            <person name="King G."/>
            <person name="Tabita R."/>
            <person name="Witte B."/>
            <person name="Santini J.M."/>
            <person name="Basu P."/>
            <person name="Hollibaugh J.T."/>
            <person name="Xie G."/>
            <person name="Stolz J.F."/>
            <person name="Richardson P."/>
        </authorList>
    </citation>
    <scope>NUCLEOTIDE SEQUENCE [LARGE SCALE GENOMIC DNA]</scope>
    <source>
        <strain evidence="3">ATCC BAA-1101 / DSM 17681 / MLHE-1</strain>
    </source>
</reference>
<dbReference type="RefSeq" id="WP_011627845.1">
    <property type="nucleotide sequence ID" value="NC_008340.1"/>
</dbReference>
<keyword evidence="1" id="KW-0732">Signal</keyword>
<evidence type="ECO:0000256" key="1">
    <source>
        <dbReference type="SAM" id="SignalP"/>
    </source>
</evidence>
<dbReference type="Proteomes" id="UP000001962">
    <property type="component" value="Chromosome"/>
</dbReference>
<dbReference type="EMBL" id="CP000453">
    <property type="protein sequence ID" value="ABI55449.1"/>
    <property type="molecule type" value="Genomic_DNA"/>
</dbReference>
<name>Q0ACI8_ALKEH</name>
<dbReference type="KEGG" id="aeh:Mlg_0092"/>
<feature type="chain" id="PRO_5004168253" description="Secreted protein" evidence="1">
    <location>
        <begin position="21"/>
        <end position="170"/>
    </location>
</feature>
<dbReference type="HOGENOM" id="CLU_1567400_0_0_6"/>
<evidence type="ECO:0000313" key="2">
    <source>
        <dbReference type="EMBL" id="ABI55449.1"/>
    </source>
</evidence>
<evidence type="ECO:0000313" key="3">
    <source>
        <dbReference type="Proteomes" id="UP000001962"/>
    </source>
</evidence>
<gene>
    <name evidence="2" type="ordered locus">Mlg_0092</name>
</gene>
<feature type="signal peptide" evidence="1">
    <location>
        <begin position="1"/>
        <end position="20"/>
    </location>
</feature>
<evidence type="ECO:0008006" key="4">
    <source>
        <dbReference type="Google" id="ProtNLM"/>
    </source>
</evidence>
<proteinExistence type="predicted"/>
<keyword evidence="3" id="KW-1185">Reference proteome</keyword>
<accession>Q0ACI8</accession>
<organism evidence="2 3">
    <name type="scientific">Alkalilimnicola ehrlichii (strain ATCC BAA-1101 / DSM 17681 / MLHE-1)</name>
    <dbReference type="NCBI Taxonomy" id="187272"/>
    <lineage>
        <taxon>Bacteria</taxon>
        <taxon>Pseudomonadati</taxon>
        <taxon>Pseudomonadota</taxon>
        <taxon>Gammaproteobacteria</taxon>
        <taxon>Chromatiales</taxon>
        <taxon>Ectothiorhodospiraceae</taxon>
        <taxon>Alkalilimnicola</taxon>
    </lineage>
</organism>
<protein>
    <recommendedName>
        <fullName evidence="4">Secreted protein</fullName>
    </recommendedName>
</protein>
<dbReference type="OrthoDB" id="9835881at2"/>